<dbReference type="PROSITE" id="PS00871">
    <property type="entry name" value="CLPAB_2"/>
    <property type="match status" value="1"/>
</dbReference>
<dbReference type="EMBL" id="CP125947">
    <property type="protein sequence ID" value="WHS66630.1"/>
    <property type="molecule type" value="Genomic_DNA"/>
</dbReference>
<dbReference type="PANTHER" id="PTHR11638:SF18">
    <property type="entry name" value="HEAT SHOCK PROTEIN 104"/>
    <property type="match status" value="1"/>
</dbReference>
<dbReference type="InterPro" id="IPR041546">
    <property type="entry name" value="ClpA/ClpB_AAA_lid"/>
</dbReference>
<evidence type="ECO:0000256" key="12">
    <source>
        <dbReference type="RuleBase" id="RU362034"/>
    </source>
</evidence>
<comment type="subunit">
    <text evidence="12">Homohexamer; The oligomerization is ATP-dependent.</text>
</comment>
<dbReference type="InterPro" id="IPR003959">
    <property type="entry name" value="ATPase_AAA_core"/>
</dbReference>
<keyword evidence="4 11" id="KW-0547">Nucleotide-binding</keyword>
<keyword evidence="6 12" id="KW-0175">Coiled coil</keyword>
<keyword evidence="7 11" id="KW-0143">Chaperone</keyword>
<keyword evidence="12" id="KW-0963">Cytoplasm</keyword>
<keyword evidence="3 10" id="KW-0677">Repeat</keyword>
<sequence length="870" mass="96012">MRIDKLTTKFQEALADAQSLALGADQSTIDPLHLLVAMLRQDDGPRALLQRAGGNVQQLKNLAEQAMADLPRVQQQGDVQVGSELARLLQASEKEALKRGDQFIASELFLLALADAAGSATRAGALLKQSGVSKSSLEAAINAVRGGQNVDSAEAEGQREALKKYTLDLTERARIGKLDPVIGRDDEIRRAIQVLQRRSKNNPVLIGEPGVGKTAIVEGLAQRIVAGEVPESLQNKRVLSLDMAGLLAGAKYRGDFEERLKSVLKEIAQDEGRIILFIDEIHTMVGAGKADGAMDAGNMLKPALARGELHCVGATTLDEYRKYIEKDAALERRFQKVIVDEPSVEDTIAILRGLQVKYEAHHNVDITDPAIVAAAELSHRYITDRFLPDKAIDLIDEAAAKIKIEMDSKPEVMDKLERRMIQLKIEREAMKREKDDASQKRLQLIEEELGSLEREYADLEEIWKAEKASALGSEQIRKEVDQLRVQIDEFKRKGDFNKVAELQYGKLPALEKQLHEAQVKEEGKDGTAANKLLRTQVGAEEIAEVVSRATGIPVAKMMQGEKDKLLHMEDKLHERVVGQEEAISAVANAIRRSRSGLSDPNRPTGSFLFLGPTGVGKTELCKALAGFLFDSEDHLVRIDMSEFMEKHSVARLIGAPPGYVGYEEGGYLTEAVRRKPYSVLLLDEVEKAHPDVFNVLLQVLDDGRLTDGQGRTVDFKNTVIVMTSNIGSHLIQAMVGEEANDVKEAVWGELKNHFRPEFLNRIDETVVFHALDAKNIEAIAKIQLKLLESRLQKMELSMQVSDQALAELAKVGFDPVFGARPLKRAIQQRIENPLSKLLLEGKFPPKSTIAVTVDPVNDPGVFRFESAATA</sequence>
<dbReference type="CDD" id="cd19499">
    <property type="entry name" value="RecA-like_ClpB_Hsp104-like"/>
    <property type="match status" value="1"/>
</dbReference>
<dbReference type="Pfam" id="PF07724">
    <property type="entry name" value="AAA_2"/>
    <property type="match status" value="1"/>
</dbReference>
<dbReference type="InterPro" id="IPR017730">
    <property type="entry name" value="Chaperonin_ClpB"/>
</dbReference>
<evidence type="ECO:0000256" key="3">
    <source>
        <dbReference type="ARBA" id="ARBA00022737"/>
    </source>
</evidence>
<dbReference type="InterPro" id="IPR018368">
    <property type="entry name" value="ClpA/B_CS1"/>
</dbReference>
<dbReference type="CDD" id="cd00009">
    <property type="entry name" value="AAA"/>
    <property type="match status" value="1"/>
</dbReference>
<evidence type="ECO:0000256" key="11">
    <source>
        <dbReference type="RuleBase" id="RU004432"/>
    </source>
</evidence>
<dbReference type="Pfam" id="PF10431">
    <property type="entry name" value="ClpB_D2-small"/>
    <property type="match status" value="1"/>
</dbReference>
<dbReference type="RefSeq" id="WP_283487705.1">
    <property type="nucleotide sequence ID" value="NZ_CP125947.1"/>
</dbReference>
<dbReference type="SMART" id="SM00382">
    <property type="entry name" value="AAA"/>
    <property type="match status" value="2"/>
</dbReference>
<evidence type="ECO:0000256" key="5">
    <source>
        <dbReference type="ARBA" id="ARBA00022840"/>
    </source>
</evidence>
<keyword evidence="5 11" id="KW-0067">ATP-binding</keyword>
<dbReference type="InterPro" id="IPR050130">
    <property type="entry name" value="ClpA_ClpB"/>
</dbReference>
<gene>
    <name evidence="12 14" type="primary">clpB</name>
    <name evidence="14" type="ORF">QMY55_05690</name>
</gene>
<accession>A0ABY8SV49</accession>
<dbReference type="InterPro" id="IPR028299">
    <property type="entry name" value="ClpA/B_CS2"/>
</dbReference>
<dbReference type="Pfam" id="PF00004">
    <property type="entry name" value="AAA"/>
    <property type="match status" value="1"/>
</dbReference>
<dbReference type="SMART" id="SM01086">
    <property type="entry name" value="ClpB_D2-small"/>
    <property type="match status" value="1"/>
</dbReference>
<dbReference type="PANTHER" id="PTHR11638">
    <property type="entry name" value="ATP-DEPENDENT CLP PROTEASE"/>
    <property type="match status" value="1"/>
</dbReference>
<comment type="subunit">
    <text evidence="9">Homohexamer. The oligomerization is ATP-dependent.</text>
</comment>
<organism evidence="14 15">
    <name type="scientific">Comamonas resistens</name>
    <dbReference type="NCBI Taxonomy" id="3046670"/>
    <lineage>
        <taxon>Bacteria</taxon>
        <taxon>Pseudomonadati</taxon>
        <taxon>Pseudomonadota</taxon>
        <taxon>Betaproteobacteria</taxon>
        <taxon>Burkholderiales</taxon>
        <taxon>Comamonadaceae</taxon>
        <taxon>Comamonas</taxon>
    </lineage>
</organism>
<feature type="domain" description="Clp R" evidence="13">
    <location>
        <begin position="3"/>
        <end position="147"/>
    </location>
</feature>
<evidence type="ECO:0000256" key="10">
    <source>
        <dbReference type="PROSITE-ProRule" id="PRU01251"/>
    </source>
</evidence>
<dbReference type="NCBIfam" id="TIGR03346">
    <property type="entry name" value="chaperone_ClpB"/>
    <property type="match status" value="1"/>
</dbReference>
<dbReference type="SUPFAM" id="SSF81923">
    <property type="entry name" value="Double Clp-N motif"/>
    <property type="match status" value="1"/>
</dbReference>
<keyword evidence="12" id="KW-0346">Stress response</keyword>
<evidence type="ECO:0000313" key="15">
    <source>
        <dbReference type="Proteomes" id="UP001240697"/>
    </source>
</evidence>
<comment type="similarity">
    <text evidence="1 11">Belongs to the ClpA/ClpB family.</text>
</comment>
<evidence type="ECO:0000313" key="14">
    <source>
        <dbReference type="EMBL" id="WHS66630.1"/>
    </source>
</evidence>
<dbReference type="PRINTS" id="PR00300">
    <property type="entry name" value="CLPPROTEASEA"/>
</dbReference>
<name>A0ABY8SV49_9BURK</name>
<dbReference type="InterPro" id="IPR001270">
    <property type="entry name" value="ClpA/B"/>
</dbReference>
<evidence type="ECO:0000256" key="2">
    <source>
        <dbReference type="ARBA" id="ARBA00017574"/>
    </source>
</evidence>
<dbReference type="InterPro" id="IPR019489">
    <property type="entry name" value="Clp_ATPase_C"/>
</dbReference>
<protein>
    <recommendedName>
        <fullName evidence="2 12">Chaperone protein ClpB</fullName>
    </recommendedName>
</protein>
<dbReference type="InterPro" id="IPR027417">
    <property type="entry name" value="P-loop_NTPase"/>
</dbReference>
<dbReference type="Gene3D" id="1.10.1780.10">
    <property type="entry name" value="Clp, N-terminal domain"/>
    <property type="match status" value="1"/>
</dbReference>
<evidence type="ECO:0000256" key="9">
    <source>
        <dbReference type="ARBA" id="ARBA00026057"/>
    </source>
</evidence>
<evidence type="ECO:0000256" key="4">
    <source>
        <dbReference type="ARBA" id="ARBA00022741"/>
    </source>
</evidence>
<evidence type="ECO:0000259" key="13">
    <source>
        <dbReference type="PROSITE" id="PS51903"/>
    </source>
</evidence>
<dbReference type="Gene3D" id="3.40.50.300">
    <property type="entry name" value="P-loop containing nucleotide triphosphate hydrolases"/>
    <property type="match status" value="3"/>
</dbReference>
<dbReference type="InterPro" id="IPR036628">
    <property type="entry name" value="Clp_N_dom_sf"/>
</dbReference>
<evidence type="ECO:0000256" key="8">
    <source>
        <dbReference type="ARBA" id="ARBA00025613"/>
    </source>
</evidence>
<dbReference type="Pfam" id="PF02861">
    <property type="entry name" value="Clp_N"/>
    <property type="match status" value="1"/>
</dbReference>
<proteinExistence type="inferred from homology"/>
<dbReference type="PROSITE" id="PS51903">
    <property type="entry name" value="CLP_R"/>
    <property type="match status" value="1"/>
</dbReference>
<comment type="function">
    <text evidence="8">Part of a stress-induced multi-chaperone system, it is involved in the recovery of the cell from heat-induced damage, in cooperation with DnaK, DnaJ and GrpE. Acts before DnaK, in the processing of protein aggregates. Protein binding stimulates the ATPase activity; ATP hydrolysis unfolds the denatured protein aggregates, which probably helps expose new hydrophobic binding sites on the surface of ClpB-bound aggregates, contributing to the solubilization and refolding of denatured protein aggregates by DnaK.</text>
</comment>
<evidence type="ECO:0000256" key="1">
    <source>
        <dbReference type="ARBA" id="ARBA00008675"/>
    </source>
</evidence>
<evidence type="ECO:0000256" key="7">
    <source>
        <dbReference type="ARBA" id="ARBA00023186"/>
    </source>
</evidence>
<reference evidence="14 15" key="1">
    <citation type="submission" date="2023-05" db="EMBL/GenBank/DDBJ databases">
        <authorList>
            <person name="Yin Y."/>
            <person name="Lu Z."/>
        </authorList>
    </citation>
    <scope>NUCLEOTIDE SEQUENCE [LARGE SCALE GENOMIC DNA]</scope>
    <source>
        <strain evidence="14 15">ZM22</strain>
    </source>
</reference>
<comment type="subcellular location">
    <subcellularLocation>
        <location evidence="12">Cytoplasm</location>
    </subcellularLocation>
</comment>
<dbReference type="InterPro" id="IPR003593">
    <property type="entry name" value="AAA+_ATPase"/>
</dbReference>
<dbReference type="Pfam" id="PF17871">
    <property type="entry name" value="AAA_lid_9"/>
    <property type="match status" value="1"/>
</dbReference>
<evidence type="ECO:0000256" key="6">
    <source>
        <dbReference type="ARBA" id="ARBA00023054"/>
    </source>
</evidence>
<keyword evidence="15" id="KW-1185">Reference proteome</keyword>
<dbReference type="Gene3D" id="1.10.8.60">
    <property type="match status" value="1"/>
</dbReference>
<dbReference type="PROSITE" id="PS00870">
    <property type="entry name" value="CLPAB_1"/>
    <property type="match status" value="1"/>
</dbReference>
<dbReference type="Proteomes" id="UP001240697">
    <property type="component" value="Chromosome"/>
</dbReference>
<feature type="coiled-coil region" evidence="12">
    <location>
        <begin position="49"/>
        <end position="76"/>
    </location>
</feature>
<feature type="coiled-coil region" evidence="12">
    <location>
        <begin position="413"/>
        <end position="493"/>
    </location>
</feature>
<dbReference type="SUPFAM" id="SSF52540">
    <property type="entry name" value="P-loop containing nucleoside triphosphate hydrolases"/>
    <property type="match status" value="2"/>
</dbReference>
<dbReference type="InterPro" id="IPR004176">
    <property type="entry name" value="Clp_R_N"/>
</dbReference>